<dbReference type="AlphaFoldDB" id="G4TDB7"/>
<dbReference type="Proteomes" id="UP000007148">
    <property type="component" value="Unassembled WGS sequence"/>
</dbReference>
<organism evidence="1 2">
    <name type="scientific">Serendipita indica (strain DSM 11827)</name>
    <name type="common">Root endophyte fungus</name>
    <name type="synonym">Piriformospora indica</name>
    <dbReference type="NCBI Taxonomy" id="1109443"/>
    <lineage>
        <taxon>Eukaryota</taxon>
        <taxon>Fungi</taxon>
        <taxon>Dikarya</taxon>
        <taxon>Basidiomycota</taxon>
        <taxon>Agaricomycotina</taxon>
        <taxon>Agaricomycetes</taxon>
        <taxon>Sebacinales</taxon>
        <taxon>Serendipitaceae</taxon>
        <taxon>Serendipita</taxon>
    </lineage>
</organism>
<dbReference type="OrthoDB" id="3135357at2759"/>
<reference evidence="1 2" key="1">
    <citation type="journal article" date="2011" name="PLoS Pathog.">
        <title>Endophytic Life Strategies Decoded by Genome and Transcriptome Analyses of the Mutualistic Root Symbiont Piriformospora indica.</title>
        <authorList>
            <person name="Zuccaro A."/>
            <person name="Lahrmann U."/>
            <person name="Guldener U."/>
            <person name="Langen G."/>
            <person name="Pfiffi S."/>
            <person name="Biedenkopf D."/>
            <person name="Wong P."/>
            <person name="Samans B."/>
            <person name="Grimm C."/>
            <person name="Basiewicz M."/>
            <person name="Murat C."/>
            <person name="Martin F."/>
            <person name="Kogel K.H."/>
        </authorList>
    </citation>
    <scope>NUCLEOTIDE SEQUENCE [LARGE SCALE GENOMIC DNA]</scope>
    <source>
        <strain evidence="1 2">DSM 11827</strain>
    </source>
</reference>
<dbReference type="HOGENOM" id="CLU_055669_0_0_1"/>
<accession>G4TDB7</accession>
<evidence type="ECO:0000313" key="2">
    <source>
        <dbReference type="Proteomes" id="UP000007148"/>
    </source>
</evidence>
<sequence length="422" mass="48718">MSSQPLPGRPERIYLPTEIWQTILRHAIFVPLFFDTDPLSSYGLAALRGYYDMSGYWDSERTRNKLRRVCSSWNAYLQHFAHRFVALKDVVHNHVPIAALPLAYRIHMTACKCFACINHGLQNTGHLASSVSRSDSKEPVDRSWRVEILEIDHHWLREDALLKILASKSHVRVYIRPLLIKVNKTIEHQSSSELRLYSGLPGTEICSVQNLSTLRLALDTSLVSTIPPMPNLKHLSVIFTDRENSRGRDLLINWLQQIGHQLLTLFWATGERVNYKLPIPIWSLCPSITSLQLPSDTLWSSPPPTHPITYLRLNLGPDRNENRSKCAYCDLFHPILTRYAGAPIDDIVRCGNIKTISFDRSWSMMLFYFDEGSDVACRYWWLRSHGIRYVDADLLTFEDYIISELEIGRSLRRTPPSRLFLF</sequence>
<dbReference type="EMBL" id="CAFZ01000052">
    <property type="protein sequence ID" value="CCA69310.1"/>
    <property type="molecule type" value="Genomic_DNA"/>
</dbReference>
<dbReference type="InParanoid" id="G4TDB7"/>
<gene>
    <name evidence="1" type="ORF">PIIN_03209</name>
</gene>
<keyword evidence="2" id="KW-1185">Reference proteome</keyword>
<protein>
    <submittedName>
        <fullName evidence="1">Uncharacterized protein</fullName>
    </submittedName>
</protein>
<name>G4TDB7_SERID</name>
<proteinExistence type="predicted"/>
<evidence type="ECO:0000313" key="1">
    <source>
        <dbReference type="EMBL" id="CCA69310.1"/>
    </source>
</evidence>